<comment type="similarity">
    <text evidence="1">Belongs to the RutC family.</text>
</comment>
<proteinExistence type="inferred from homology"/>
<evidence type="ECO:0000313" key="3">
    <source>
        <dbReference type="Proteomes" id="UP000298325"/>
    </source>
</evidence>
<keyword evidence="3" id="KW-1185">Reference proteome</keyword>
<dbReference type="GO" id="GO:0019239">
    <property type="term" value="F:deaminase activity"/>
    <property type="evidence" value="ECO:0007669"/>
    <property type="project" value="TreeGrafter"/>
</dbReference>
<sequence>MTTAPPIKPVATELPRSKAPLEWAVSANGILFTAQIPIDASGQVVDGGIEAQARQTMANLKHTLDCAGVGMAGLTQALIYVTDREHLAAVNQVYGEYVSEPYPNRAAIIVSGFARAEMLVEIVAYAAVPDG</sequence>
<dbReference type="PANTHER" id="PTHR11803:SF58">
    <property type="entry name" value="PROTEIN HMF1-RELATED"/>
    <property type="match status" value="1"/>
</dbReference>
<dbReference type="GO" id="GO:0005829">
    <property type="term" value="C:cytosol"/>
    <property type="evidence" value="ECO:0007669"/>
    <property type="project" value="TreeGrafter"/>
</dbReference>
<dbReference type="AlphaFoldDB" id="A0A4Z1BEV1"/>
<comment type="caution">
    <text evidence="2">The sequence shown here is derived from an EMBL/GenBank/DDBJ whole genome shotgun (WGS) entry which is preliminary data.</text>
</comment>
<dbReference type="Pfam" id="PF01042">
    <property type="entry name" value="Ribonuc_L-PSP"/>
    <property type="match status" value="1"/>
</dbReference>
<dbReference type="RefSeq" id="WP_135801590.1">
    <property type="nucleotide sequence ID" value="NZ_SRPF01000001.1"/>
</dbReference>
<dbReference type="CDD" id="cd00448">
    <property type="entry name" value="YjgF_YER057c_UK114_family"/>
    <property type="match status" value="1"/>
</dbReference>
<evidence type="ECO:0000256" key="1">
    <source>
        <dbReference type="ARBA" id="ARBA00010552"/>
    </source>
</evidence>
<dbReference type="InterPro" id="IPR006175">
    <property type="entry name" value="YjgF/YER057c/UK114"/>
</dbReference>
<gene>
    <name evidence="2" type="ORF">E5Q11_01225</name>
</gene>
<protein>
    <submittedName>
        <fullName evidence="2">RidA family protein</fullName>
    </submittedName>
</protein>
<accession>A0A4Z1BEV1</accession>
<dbReference type="Gene3D" id="3.30.1330.40">
    <property type="entry name" value="RutC-like"/>
    <property type="match status" value="1"/>
</dbReference>
<dbReference type="OrthoDB" id="9803101at2"/>
<evidence type="ECO:0000313" key="2">
    <source>
        <dbReference type="EMBL" id="TGN41204.1"/>
    </source>
</evidence>
<organism evidence="2 3">
    <name type="scientific">Marinobacter confluentis</name>
    <dbReference type="NCBI Taxonomy" id="1697557"/>
    <lineage>
        <taxon>Bacteria</taxon>
        <taxon>Pseudomonadati</taxon>
        <taxon>Pseudomonadota</taxon>
        <taxon>Gammaproteobacteria</taxon>
        <taxon>Pseudomonadales</taxon>
        <taxon>Marinobacteraceae</taxon>
        <taxon>Marinobacter</taxon>
    </lineage>
</organism>
<reference evidence="2 3" key="1">
    <citation type="submission" date="2019-04" db="EMBL/GenBank/DDBJ databases">
        <authorList>
            <person name="Park S."/>
            <person name="Yoon J.-H."/>
        </authorList>
    </citation>
    <scope>NUCLEOTIDE SEQUENCE [LARGE SCALE GENOMIC DNA]</scope>
    <source>
        <strain evidence="2 3">HJM-18</strain>
    </source>
</reference>
<dbReference type="EMBL" id="SRPF01000001">
    <property type="protein sequence ID" value="TGN41204.1"/>
    <property type="molecule type" value="Genomic_DNA"/>
</dbReference>
<dbReference type="PANTHER" id="PTHR11803">
    <property type="entry name" value="2-IMINOBUTANOATE/2-IMINOPROPANOATE DEAMINASE RIDA"/>
    <property type="match status" value="1"/>
</dbReference>
<dbReference type="Proteomes" id="UP000298325">
    <property type="component" value="Unassembled WGS sequence"/>
</dbReference>
<name>A0A4Z1BEV1_9GAMM</name>
<dbReference type="InterPro" id="IPR035959">
    <property type="entry name" value="RutC-like_sf"/>
</dbReference>
<dbReference type="SUPFAM" id="SSF55298">
    <property type="entry name" value="YjgF-like"/>
    <property type="match status" value="1"/>
</dbReference>